<feature type="domain" description="YknX-like beta-barrel" evidence="6">
    <location>
        <begin position="393"/>
        <end position="464"/>
    </location>
</feature>
<dbReference type="PANTHER" id="PTHR32347">
    <property type="entry name" value="EFFLUX SYSTEM COMPONENT YKNX-RELATED"/>
    <property type="match status" value="1"/>
</dbReference>
<sequence>MKKKPLKMPRKKTLRLCALGLALLLLAGAAGYTVWIQRGKEEKTYVYKEETVARGDVVQGVMESGNVSLTESDIAWEVDLSEEEDGDDSSEDEDEDDEEIRYLEIEEVFVVTGQRISQGDPLFSISQESREGVARYLQSSVTEKEIALATAESEYKTGALEAKGTYDSSVLTANTADAALNAELTRLNGEIDSLTSQVSVLELEVNRCLEKLTDGDFLDSLEEARQDYESAKEKYEETDPHVVAAYTANYQSYASAKQQYESLLSQKEEWEETVAQNQETILENNGEILEKQSILEAKRTDAQNTYELNRASGDLASEIYSYTKQSLQESVDSAREEYDRAVETLEELQAFVGDDGIVYADGDGLVTNIYYEAGDRLTRTGTLLSYAKAEEYTVTVDVSEEDIADIGIGDSVRVAFTAYPDEIWSGTVDSITTTKTSDYAATVSYPVEIRIEGDTERLFGGMTAEVTFVTEMASDVLYVSRKAIVDQDGKTYVYVGDGEEKQLREVVTGLKNSTLVEIQEGLSEGDTIYIQSVTD</sequence>
<feature type="domain" description="CzcB-like C-terminal circularly permuted SH3-like" evidence="5">
    <location>
        <begin position="478"/>
        <end position="528"/>
    </location>
</feature>
<name>A0A9D2MRV6_9FIRM</name>
<reference evidence="7" key="2">
    <citation type="submission" date="2021-04" db="EMBL/GenBank/DDBJ databases">
        <authorList>
            <person name="Gilroy R."/>
        </authorList>
    </citation>
    <scope>NUCLEOTIDE SEQUENCE</scope>
    <source>
        <strain evidence="7">USAMLcec3-2134</strain>
    </source>
</reference>
<evidence type="ECO:0000256" key="3">
    <source>
        <dbReference type="SAM" id="Coils"/>
    </source>
</evidence>
<evidence type="ECO:0000256" key="2">
    <source>
        <dbReference type="ARBA" id="ARBA00023054"/>
    </source>
</evidence>
<evidence type="ECO:0000259" key="6">
    <source>
        <dbReference type="Pfam" id="PF25990"/>
    </source>
</evidence>
<comment type="subcellular location">
    <subcellularLocation>
        <location evidence="1">Cell envelope</location>
    </subcellularLocation>
</comment>
<dbReference type="InterPro" id="IPR050465">
    <property type="entry name" value="UPF0194_transport"/>
</dbReference>
<organism evidence="7 8">
    <name type="scientific">Candidatus Eisenbergiella merdigallinarum</name>
    <dbReference type="NCBI Taxonomy" id="2838552"/>
    <lineage>
        <taxon>Bacteria</taxon>
        <taxon>Bacillati</taxon>
        <taxon>Bacillota</taxon>
        <taxon>Clostridia</taxon>
        <taxon>Lachnospirales</taxon>
        <taxon>Lachnospiraceae</taxon>
        <taxon>Eisenbergiella</taxon>
    </lineage>
</organism>
<dbReference type="InterPro" id="IPR058636">
    <property type="entry name" value="Beta-barrel_YknX"/>
</dbReference>
<dbReference type="GO" id="GO:0030313">
    <property type="term" value="C:cell envelope"/>
    <property type="evidence" value="ECO:0007669"/>
    <property type="project" value="UniProtKB-SubCell"/>
</dbReference>
<accession>A0A9D2MRV6</accession>
<proteinExistence type="predicted"/>
<feature type="coiled-coil region" evidence="3">
    <location>
        <begin position="324"/>
        <end position="351"/>
    </location>
</feature>
<protein>
    <submittedName>
        <fullName evidence="7">HlyD family efflux transporter periplasmic adaptor subunit</fullName>
    </submittedName>
</protein>
<dbReference type="Pfam" id="PF25975">
    <property type="entry name" value="CzcB_C"/>
    <property type="match status" value="1"/>
</dbReference>
<dbReference type="Proteomes" id="UP000886883">
    <property type="component" value="Unassembled WGS sequence"/>
</dbReference>
<keyword evidence="2 3" id="KW-0175">Coiled coil</keyword>
<evidence type="ECO:0000313" key="8">
    <source>
        <dbReference type="Proteomes" id="UP000886883"/>
    </source>
</evidence>
<feature type="region of interest" description="Disordered" evidence="4">
    <location>
        <begin position="78"/>
        <end position="97"/>
    </location>
</feature>
<dbReference type="Gene3D" id="2.40.30.170">
    <property type="match status" value="1"/>
</dbReference>
<dbReference type="PANTHER" id="PTHR32347:SF23">
    <property type="entry name" value="BLL5650 PROTEIN"/>
    <property type="match status" value="1"/>
</dbReference>
<feature type="coiled-coil region" evidence="3">
    <location>
        <begin position="184"/>
        <end position="280"/>
    </location>
</feature>
<dbReference type="EMBL" id="DWXE01000010">
    <property type="protein sequence ID" value="HJB90490.1"/>
    <property type="molecule type" value="Genomic_DNA"/>
</dbReference>
<evidence type="ECO:0000313" key="7">
    <source>
        <dbReference type="EMBL" id="HJB90490.1"/>
    </source>
</evidence>
<dbReference type="Gene3D" id="2.40.420.20">
    <property type="match status" value="1"/>
</dbReference>
<dbReference type="AlphaFoldDB" id="A0A9D2MRV6"/>
<dbReference type="Pfam" id="PF25990">
    <property type="entry name" value="Beta-barrel_YknX"/>
    <property type="match status" value="1"/>
</dbReference>
<reference evidence="7" key="1">
    <citation type="journal article" date="2021" name="PeerJ">
        <title>Extensive microbial diversity within the chicken gut microbiome revealed by metagenomics and culture.</title>
        <authorList>
            <person name="Gilroy R."/>
            <person name="Ravi A."/>
            <person name="Getino M."/>
            <person name="Pursley I."/>
            <person name="Horton D.L."/>
            <person name="Alikhan N.F."/>
            <person name="Baker D."/>
            <person name="Gharbi K."/>
            <person name="Hall N."/>
            <person name="Watson M."/>
            <person name="Adriaenssens E.M."/>
            <person name="Foster-Nyarko E."/>
            <person name="Jarju S."/>
            <person name="Secka A."/>
            <person name="Antonio M."/>
            <person name="Oren A."/>
            <person name="Chaudhuri R.R."/>
            <person name="La Ragione R."/>
            <person name="Hildebrand F."/>
            <person name="Pallen M.J."/>
        </authorList>
    </citation>
    <scope>NUCLEOTIDE SEQUENCE</scope>
    <source>
        <strain evidence="7">USAMLcec3-2134</strain>
    </source>
</reference>
<evidence type="ECO:0000259" key="5">
    <source>
        <dbReference type="Pfam" id="PF25975"/>
    </source>
</evidence>
<evidence type="ECO:0000256" key="4">
    <source>
        <dbReference type="SAM" id="MobiDB-lite"/>
    </source>
</evidence>
<comment type="caution">
    <text evidence="7">The sequence shown here is derived from an EMBL/GenBank/DDBJ whole genome shotgun (WGS) entry which is preliminary data.</text>
</comment>
<evidence type="ECO:0000256" key="1">
    <source>
        <dbReference type="ARBA" id="ARBA00004196"/>
    </source>
</evidence>
<dbReference type="PRINTS" id="PR01490">
    <property type="entry name" value="RTXTOXIND"/>
</dbReference>
<dbReference type="InterPro" id="IPR058649">
    <property type="entry name" value="CzcB_C"/>
</dbReference>
<gene>
    <name evidence="7" type="ORF">H9763_03365</name>
</gene>